<keyword evidence="4" id="KW-0804">Transcription</keyword>
<dbReference type="Pfam" id="PF04542">
    <property type="entry name" value="Sigma70_r2"/>
    <property type="match status" value="1"/>
</dbReference>
<dbReference type="EMBL" id="BQKV01000065">
    <property type="protein sequence ID" value="GJN65144.1"/>
    <property type="molecule type" value="Genomic_DNA"/>
</dbReference>
<dbReference type="AlphaFoldDB" id="A0AA37MYP1"/>
<dbReference type="GO" id="GO:0006352">
    <property type="term" value="P:DNA-templated transcription initiation"/>
    <property type="evidence" value="ECO:0007669"/>
    <property type="project" value="InterPro"/>
</dbReference>
<evidence type="ECO:0008006" key="9">
    <source>
        <dbReference type="Google" id="ProtNLM"/>
    </source>
</evidence>
<evidence type="ECO:0000313" key="8">
    <source>
        <dbReference type="Proteomes" id="UP001055185"/>
    </source>
</evidence>
<comment type="caution">
    <text evidence="7">The sequence shown here is derived from an EMBL/GenBank/DDBJ whole genome shotgun (WGS) entry which is preliminary data.</text>
</comment>
<evidence type="ECO:0000259" key="5">
    <source>
        <dbReference type="Pfam" id="PF04542"/>
    </source>
</evidence>
<dbReference type="RefSeq" id="WP_238317394.1">
    <property type="nucleotide sequence ID" value="NZ_BQKV01000065.1"/>
</dbReference>
<dbReference type="PANTHER" id="PTHR43133:SF60">
    <property type="entry name" value="RNA POLYMERASE SIGMA FACTOR SIGV"/>
    <property type="match status" value="1"/>
</dbReference>
<dbReference type="Gene3D" id="1.10.10.10">
    <property type="entry name" value="Winged helix-like DNA-binding domain superfamily/Winged helix DNA-binding domain"/>
    <property type="match status" value="1"/>
</dbReference>
<dbReference type="InterPro" id="IPR014284">
    <property type="entry name" value="RNA_pol_sigma-70_dom"/>
</dbReference>
<evidence type="ECO:0000256" key="3">
    <source>
        <dbReference type="ARBA" id="ARBA00023082"/>
    </source>
</evidence>
<dbReference type="InterPro" id="IPR013249">
    <property type="entry name" value="RNA_pol_sigma70_r4_t2"/>
</dbReference>
<gene>
    <name evidence="7" type="ORF">JCM17207_17690</name>
</gene>
<sequence>MRSEQEVSQAIARYADTVQRLCMLYLKNHADTEDIFQTVFLKYALGSVVFESEEHEKAWILRVTINACKDLLRSFFRSRTVSLEEVLDQPAPLTGEDREVWAAVLALPQKYRDVIYLHYYEGYTAPEMARILGKNPNTVYTLLTRARQMLRQTLGGDGDEG</sequence>
<name>A0AA37MYP1_9FIRM</name>
<dbReference type="CDD" id="cd06171">
    <property type="entry name" value="Sigma70_r4"/>
    <property type="match status" value="1"/>
</dbReference>
<dbReference type="PANTHER" id="PTHR43133">
    <property type="entry name" value="RNA POLYMERASE ECF-TYPE SIGMA FACTO"/>
    <property type="match status" value="1"/>
</dbReference>
<dbReference type="InterPro" id="IPR039425">
    <property type="entry name" value="RNA_pol_sigma-70-like"/>
</dbReference>
<dbReference type="InterPro" id="IPR036388">
    <property type="entry name" value="WH-like_DNA-bd_sf"/>
</dbReference>
<proteinExistence type="inferred from homology"/>
<evidence type="ECO:0000259" key="6">
    <source>
        <dbReference type="Pfam" id="PF08281"/>
    </source>
</evidence>
<evidence type="ECO:0000256" key="4">
    <source>
        <dbReference type="ARBA" id="ARBA00023163"/>
    </source>
</evidence>
<dbReference type="InterPro" id="IPR013325">
    <property type="entry name" value="RNA_pol_sigma_r2"/>
</dbReference>
<keyword evidence="3" id="KW-0731">Sigma factor</keyword>
<evidence type="ECO:0000256" key="1">
    <source>
        <dbReference type="ARBA" id="ARBA00010641"/>
    </source>
</evidence>
<dbReference type="NCBIfam" id="TIGR02937">
    <property type="entry name" value="sigma70-ECF"/>
    <property type="match status" value="1"/>
</dbReference>
<dbReference type="GO" id="GO:0016987">
    <property type="term" value="F:sigma factor activity"/>
    <property type="evidence" value="ECO:0007669"/>
    <property type="project" value="UniProtKB-KW"/>
</dbReference>
<dbReference type="SUPFAM" id="SSF88946">
    <property type="entry name" value="Sigma2 domain of RNA polymerase sigma factors"/>
    <property type="match status" value="1"/>
</dbReference>
<dbReference type="SUPFAM" id="SSF88659">
    <property type="entry name" value="Sigma3 and sigma4 domains of RNA polymerase sigma factors"/>
    <property type="match status" value="1"/>
</dbReference>
<dbReference type="Pfam" id="PF08281">
    <property type="entry name" value="Sigma70_r4_2"/>
    <property type="match status" value="1"/>
</dbReference>
<keyword evidence="2" id="KW-0805">Transcription regulation</keyword>
<organism evidence="7 8">
    <name type="scientific">Faecalibacterium gallinarum</name>
    <dbReference type="NCBI Taxonomy" id="2903556"/>
    <lineage>
        <taxon>Bacteria</taxon>
        <taxon>Bacillati</taxon>
        <taxon>Bacillota</taxon>
        <taxon>Clostridia</taxon>
        <taxon>Eubacteriales</taxon>
        <taxon>Oscillospiraceae</taxon>
        <taxon>Faecalibacterium</taxon>
    </lineage>
</organism>
<feature type="domain" description="RNA polymerase sigma-70 region 2" evidence="5">
    <location>
        <begin position="11"/>
        <end position="74"/>
    </location>
</feature>
<keyword evidence="8" id="KW-1185">Reference proteome</keyword>
<evidence type="ECO:0000256" key="2">
    <source>
        <dbReference type="ARBA" id="ARBA00023015"/>
    </source>
</evidence>
<accession>A0AA37MYP1</accession>
<reference evidence="7" key="1">
    <citation type="journal article" date="2022" name="Int. J. Syst. Evol. Microbiol.">
        <title>Genome-based, phenotypic and chemotaxonomic classification of Faecalibacterium strains: proposal of three novel species Faecalibacterium duncaniae sp. nov., Faecalibacterium hattorii sp. nov. and Faecalibacterium gallinarum sp. nov. .</title>
        <authorList>
            <person name="Sakamoto M."/>
            <person name="Sakurai N."/>
            <person name="Tanno H."/>
            <person name="Iino T."/>
            <person name="Ohkuma M."/>
            <person name="Endo A."/>
        </authorList>
    </citation>
    <scope>NUCLEOTIDE SEQUENCE</scope>
    <source>
        <strain evidence="7">JCM 17207</strain>
    </source>
</reference>
<dbReference type="InterPro" id="IPR013324">
    <property type="entry name" value="RNA_pol_sigma_r3/r4-like"/>
</dbReference>
<dbReference type="InterPro" id="IPR007627">
    <property type="entry name" value="RNA_pol_sigma70_r2"/>
</dbReference>
<comment type="similarity">
    <text evidence="1">Belongs to the sigma-70 factor family. ECF subfamily.</text>
</comment>
<dbReference type="Gene3D" id="1.10.1740.10">
    <property type="match status" value="1"/>
</dbReference>
<evidence type="ECO:0000313" key="7">
    <source>
        <dbReference type="EMBL" id="GJN65144.1"/>
    </source>
</evidence>
<dbReference type="Proteomes" id="UP001055185">
    <property type="component" value="Unassembled WGS sequence"/>
</dbReference>
<feature type="domain" description="RNA polymerase sigma factor 70 region 4 type 2" evidence="6">
    <location>
        <begin position="98"/>
        <end position="150"/>
    </location>
</feature>
<dbReference type="GO" id="GO:0003677">
    <property type="term" value="F:DNA binding"/>
    <property type="evidence" value="ECO:0007669"/>
    <property type="project" value="InterPro"/>
</dbReference>
<protein>
    <recommendedName>
        <fullName evidence="9">Sigma-70 family RNA polymerase sigma factor</fullName>
    </recommendedName>
</protein>